<feature type="signal peptide" evidence="1">
    <location>
        <begin position="1"/>
        <end position="18"/>
    </location>
</feature>
<evidence type="ECO:0008006" key="4">
    <source>
        <dbReference type="Google" id="ProtNLM"/>
    </source>
</evidence>
<proteinExistence type="predicted"/>
<feature type="chain" id="PRO_5005807239" description="DUF2141 domain-containing protein" evidence="1">
    <location>
        <begin position="19"/>
        <end position="135"/>
    </location>
</feature>
<evidence type="ECO:0000313" key="3">
    <source>
        <dbReference type="Proteomes" id="UP000048908"/>
    </source>
</evidence>
<dbReference type="RefSeq" id="WP_055683953.1">
    <property type="nucleotide sequence ID" value="NZ_CANMUL010000009.1"/>
</dbReference>
<sequence length="135" mass="14473">MHTILTLSLLTVAVPAVAADLRVEIANLRSTEGQILVAACDEARFTTADCPFTARAPASEGAATIRGLPPGIYAVQAIHDENANDKLDRRLRLLPLEGLGFSRDAPMRRGPPRFGDAALAVEGDGTITVNMRYFQ</sequence>
<reference evidence="2 3" key="1">
    <citation type="submission" date="2015-07" db="EMBL/GenBank/DDBJ databases">
        <authorList>
            <person name="Noorani M."/>
        </authorList>
    </citation>
    <scope>NUCLEOTIDE SEQUENCE [LARGE SCALE GENOMIC DNA]</scope>
    <source>
        <strain evidence="2 3">CECT 5088</strain>
    </source>
</reference>
<dbReference type="AlphaFoldDB" id="A0A0M6XWB1"/>
<dbReference type="OrthoDB" id="9788332at2"/>
<dbReference type="STRING" id="282197.SAMN04488517_11263"/>
<keyword evidence="3" id="KW-1185">Reference proteome</keyword>
<name>A0A0M6XWB1_9RHOB</name>
<dbReference type="EMBL" id="CXPG01000023">
    <property type="protein sequence ID" value="CTQ34583.1"/>
    <property type="molecule type" value="Genomic_DNA"/>
</dbReference>
<gene>
    <name evidence="2" type="ORF">JAN5088_03379</name>
</gene>
<dbReference type="Pfam" id="PF09912">
    <property type="entry name" value="DUF2141"/>
    <property type="match status" value="1"/>
</dbReference>
<protein>
    <recommendedName>
        <fullName evidence="4">DUF2141 domain-containing protein</fullName>
    </recommendedName>
</protein>
<accession>A0A0M6XWB1</accession>
<evidence type="ECO:0000256" key="1">
    <source>
        <dbReference type="SAM" id="SignalP"/>
    </source>
</evidence>
<keyword evidence="1" id="KW-0732">Signal</keyword>
<organism evidence="2 3">
    <name type="scientific">Jannaschia rubra</name>
    <dbReference type="NCBI Taxonomy" id="282197"/>
    <lineage>
        <taxon>Bacteria</taxon>
        <taxon>Pseudomonadati</taxon>
        <taxon>Pseudomonadota</taxon>
        <taxon>Alphaproteobacteria</taxon>
        <taxon>Rhodobacterales</taxon>
        <taxon>Roseobacteraceae</taxon>
        <taxon>Jannaschia</taxon>
    </lineage>
</organism>
<dbReference type="InterPro" id="IPR018673">
    <property type="entry name" value="DUF2141"/>
</dbReference>
<dbReference type="Proteomes" id="UP000048908">
    <property type="component" value="Unassembled WGS sequence"/>
</dbReference>
<evidence type="ECO:0000313" key="2">
    <source>
        <dbReference type="EMBL" id="CTQ34583.1"/>
    </source>
</evidence>